<name>A0A0G9K2P6_9BACT</name>
<feature type="chain" id="PRO_5002578036" description="Conjugal transfer protein TraK" evidence="1">
    <location>
        <begin position="21"/>
        <end position="284"/>
    </location>
</feature>
<dbReference type="Pfam" id="PF23536">
    <property type="entry name" value="TraK_C"/>
    <property type="match status" value="1"/>
</dbReference>
<dbReference type="AlphaFoldDB" id="A0A0G9K2P6"/>
<evidence type="ECO:0000259" key="2">
    <source>
        <dbReference type="Pfam" id="PF06586"/>
    </source>
</evidence>
<dbReference type="InterPro" id="IPR010563">
    <property type="entry name" value="TraK_N"/>
</dbReference>
<evidence type="ECO:0000313" key="5">
    <source>
        <dbReference type="Proteomes" id="UP000035514"/>
    </source>
</evidence>
<dbReference type="Proteomes" id="UP000035514">
    <property type="component" value="Unassembled WGS sequence"/>
</dbReference>
<accession>A0A0G9K2P6</accession>
<feature type="domain" description="TraK C-terminal" evidence="3">
    <location>
        <begin position="147"/>
        <end position="250"/>
    </location>
</feature>
<dbReference type="Pfam" id="PF06586">
    <property type="entry name" value="TraK_N"/>
    <property type="match status" value="1"/>
</dbReference>
<evidence type="ECO:0008006" key="6">
    <source>
        <dbReference type="Google" id="ProtNLM"/>
    </source>
</evidence>
<comment type="caution">
    <text evidence="4">The sequence shown here is derived from an EMBL/GenBank/DDBJ whole genome shotgun (WGS) entry which is preliminary data.</text>
</comment>
<gene>
    <name evidence="4" type="ORF">AA20_08750</name>
</gene>
<keyword evidence="1" id="KW-0732">Signal</keyword>
<protein>
    <recommendedName>
        <fullName evidence="6">Conjugal transfer protein TraK</fullName>
    </recommendedName>
</protein>
<dbReference type="RefSeq" id="WP_046997019.1">
    <property type="nucleotide sequence ID" value="NZ_JAIQ01000123.1"/>
</dbReference>
<dbReference type="EMBL" id="JAIQ01000123">
    <property type="protein sequence ID" value="KLD98472.1"/>
    <property type="molecule type" value="Genomic_DNA"/>
</dbReference>
<feature type="domain" description="TraK N-terminal" evidence="2">
    <location>
        <begin position="40"/>
        <end position="134"/>
    </location>
</feature>
<dbReference type="InterPro" id="IPR055397">
    <property type="entry name" value="TraK_C"/>
</dbReference>
<proteinExistence type="predicted"/>
<sequence>MIKIKKAIFCSALILSNLYAANNNDADINLKKVEHSLSFQFIDISKTDVNRIICENGNIGKIVYSKDKEISMQKDGENVFVKLLPVSTKSNGVVVETFINDFTRDVYVECNEKMYSFNLVPKDVSAQTILLLNNGPRKSNGEARKFEKSNSFEKTITDIMKSVYKEKEPDGYTLEILKSKPIKFAELELLPSKLYVGDSYMVYEYKIIALSDIELDEKMFINFIANNPLSLSLTDLNLKKGDKARLFVISNANPDPITTEEKKQNFFQSLDELKQKNNEEEVLK</sequence>
<reference evidence="4 5" key="1">
    <citation type="submission" date="2014-01" db="EMBL/GenBank/DDBJ databases">
        <title>Development of a Comparative Genomic Fingerprinting Assay for High Resolution Genotyping of Arcobacter butzleri.</title>
        <authorList>
            <person name="Webb A.L."/>
            <person name="Inglis G.D."/>
            <person name="Kruczkiewicz P."/>
            <person name="Selinger L.B."/>
            <person name="Taboada E.N."/>
        </authorList>
    </citation>
    <scope>NUCLEOTIDE SEQUENCE [LARGE SCALE GENOMIC DNA]</scope>
    <source>
        <strain evidence="4 5">L348</strain>
    </source>
</reference>
<evidence type="ECO:0000259" key="3">
    <source>
        <dbReference type="Pfam" id="PF23536"/>
    </source>
</evidence>
<feature type="signal peptide" evidence="1">
    <location>
        <begin position="1"/>
        <end position="20"/>
    </location>
</feature>
<dbReference type="PATRIC" id="fig|1447256.3.peg.1709"/>
<organism evidence="4 5">
    <name type="scientific">Aliarcobacter butzleri L348</name>
    <dbReference type="NCBI Taxonomy" id="1447256"/>
    <lineage>
        <taxon>Bacteria</taxon>
        <taxon>Pseudomonadati</taxon>
        <taxon>Campylobacterota</taxon>
        <taxon>Epsilonproteobacteria</taxon>
        <taxon>Campylobacterales</taxon>
        <taxon>Arcobacteraceae</taxon>
        <taxon>Aliarcobacter</taxon>
    </lineage>
</organism>
<evidence type="ECO:0000256" key="1">
    <source>
        <dbReference type="SAM" id="SignalP"/>
    </source>
</evidence>
<evidence type="ECO:0000313" key="4">
    <source>
        <dbReference type="EMBL" id="KLD98472.1"/>
    </source>
</evidence>